<evidence type="ECO:0000256" key="2">
    <source>
        <dbReference type="ARBA" id="ARBA00022801"/>
    </source>
</evidence>
<sequence length="533" mass="55585">MDVFTTRSGTVRGRRAARDHGIVVVRGLPYAAPPFGAFRFREPQPPDPWDGVRDCSAFGPVAPQSAELPGAPVWSPGDEDILTLNIWTPADGPGDLPVLVWIHGGAYVFGSSAQPDFDGTALAGEGLVVVTLNSRLGFEGFGHVPDAGSAMPDLGPGAGSGVPAPGPDTDDSAAFPDNRGLLDQIAALEWVRDNIAAFGGSPDRVTLAGQSSGATSVACLAVADRARGLFRRAVLHSAVNAFATQEQAARTTAEVAAEAGVPATRAGLLAAPPEALVAATDRVCARYAQDPAAGQRHYDPAIYGPVADGVLLTADPLEALAAGEGGAVELLVCHTTEEYWLLDAVGSSAKITTEEQLAVFAADFGLPASLVEGHRERLPDAPVLDVHLTLHSGLLFAEYSARLAEAHARAGGRAFLARFDRRRDRTGRRVRAWHCADIPFAFGNLHEESVHFLVGGPPGEADEELSRRMTGAWAEFAAHGDPGWEPLDGSAGSGAAVRVWRTAAEGPAGGAVSGEQDGFRDLWRTAGLPLLAP</sequence>
<comment type="similarity">
    <text evidence="1 3">Belongs to the type-B carboxylesterase/lipase family.</text>
</comment>
<dbReference type="InterPro" id="IPR029058">
    <property type="entry name" value="AB_hydrolase_fold"/>
</dbReference>
<dbReference type="AlphaFoldDB" id="A0A5D4IDJ9"/>
<name>A0A5D4IDJ9_9ACTN</name>
<keyword evidence="6" id="KW-1185">Reference proteome</keyword>
<evidence type="ECO:0000313" key="6">
    <source>
        <dbReference type="Proteomes" id="UP000323242"/>
    </source>
</evidence>
<evidence type="ECO:0000313" key="5">
    <source>
        <dbReference type="EMBL" id="TYR49753.1"/>
    </source>
</evidence>
<dbReference type="GO" id="GO:0016787">
    <property type="term" value="F:hydrolase activity"/>
    <property type="evidence" value="ECO:0007669"/>
    <property type="project" value="UniProtKB-KW"/>
</dbReference>
<feature type="domain" description="Carboxylesterase type B" evidence="4">
    <location>
        <begin position="3"/>
        <end position="144"/>
    </location>
</feature>
<dbReference type="EC" id="3.1.1.-" evidence="3"/>
<organism evidence="5 6">
    <name type="scientific">Streptomyces parvus</name>
    <dbReference type="NCBI Taxonomy" id="66428"/>
    <lineage>
        <taxon>Bacteria</taxon>
        <taxon>Bacillati</taxon>
        <taxon>Actinomycetota</taxon>
        <taxon>Actinomycetes</taxon>
        <taxon>Kitasatosporales</taxon>
        <taxon>Streptomycetaceae</taxon>
        <taxon>Streptomyces</taxon>
    </lineage>
</organism>
<dbReference type="PANTHER" id="PTHR43142">
    <property type="entry name" value="CARBOXYLIC ESTER HYDROLASE"/>
    <property type="match status" value="1"/>
</dbReference>
<reference evidence="5 6" key="1">
    <citation type="submission" date="2019-08" db="EMBL/GenBank/DDBJ databases">
        <title>Draft genome for granaticin producer strain Streptomyces parvus C05.</title>
        <authorList>
            <person name="Gonzalez-Pimentel J.L."/>
        </authorList>
    </citation>
    <scope>NUCLEOTIDE SEQUENCE [LARGE SCALE GENOMIC DNA]</scope>
    <source>
        <strain evidence="5 6">C05</strain>
    </source>
</reference>
<accession>A0A5D4IDJ9</accession>
<protein>
    <recommendedName>
        <fullName evidence="3">Carboxylic ester hydrolase</fullName>
        <ecNumber evidence="3">3.1.1.-</ecNumber>
    </recommendedName>
</protein>
<dbReference type="Pfam" id="PF00135">
    <property type="entry name" value="COesterase"/>
    <property type="match status" value="2"/>
</dbReference>
<comment type="caution">
    <text evidence="5">The sequence shown here is derived from an EMBL/GenBank/DDBJ whole genome shotgun (WGS) entry which is preliminary data.</text>
</comment>
<dbReference type="SUPFAM" id="SSF53474">
    <property type="entry name" value="alpha/beta-Hydrolases"/>
    <property type="match status" value="1"/>
</dbReference>
<dbReference type="InterPro" id="IPR002018">
    <property type="entry name" value="CarbesteraseB"/>
</dbReference>
<feature type="domain" description="Carboxylesterase type B" evidence="4">
    <location>
        <begin position="172"/>
        <end position="482"/>
    </location>
</feature>
<dbReference type="PANTHER" id="PTHR43142:SF1">
    <property type="entry name" value="CARBOXYLIC ESTER HYDROLASE"/>
    <property type="match status" value="1"/>
</dbReference>
<evidence type="ECO:0000256" key="1">
    <source>
        <dbReference type="ARBA" id="ARBA00005964"/>
    </source>
</evidence>
<proteinExistence type="inferred from homology"/>
<dbReference type="RefSeq" id="WP_148904774.1">
    <property type="nucleotide sequence ID" value="NZ_VSZQ01000272.1"/>
</dbReference>
<dbReference type="Proteomes" id="UP000323242">
    <property type="component" value="Unassembled WGS sequence"/>
</dbReference>
<gene>
    <name evidence="5" type="ORF">FY004_33145</name>
</gene>
<evidence type="ECO:0000256" key="3">
    <source>
        <dbReference type="RuleBase" id="RU361235"/>
    </source>
</evidence>
<dbReference type="InterPro" id="IPR019826">
    <property type="entry name" value="Carboxylesterase_B_AS"/>
</dbReference>
<dbReference type="Gene3D" id="3.40.50.1820">
    <property type="entry name" value="alpha/beta hydrolase"/>
    <property type="match status" value="1"/>
</dbReference>
<dbReference type="PROSITE" id="PS00122">
    <property type="entry name" value="CARBOXYLESTERASE_B_1"/>
    <property type="match status" value="1"/>
</dbReference>
<keyword evidence="2 3" id="KW-0378">Hydrolase</keyword>
<evidence type="ECO:0000259" key="4">
    <source>
        <dbReference type="Pfam" id="PF00135"/>
    </source>
</evidence>
<dbReference type="EMBL" id="VSZQ01000272">
    <property type="protein sequence ID" value="TYR49753.1"/>
    <property type="molecule type" value="Genomic_DNA"/>
</dbReference>